<dbReference type="EMBL" id="PQWO01000017">
    <property type="protein sequence ID" value="PZD71452.1"/>
    <property type="molecule type" value="Genomic_DNA"/>
</dbReference>
<comment type="caution">
    <text evidence="4">The sequence shown here is derived from an EMBL/GenBank/DDBJ whole genome shotgun (WGS) entry which is preliminary data.</text>
</comment>
<keyword evidence="5" id="KW-1185">Reference proteome</keyword>
<sequence>MLASTPFKIQCAGFASAAAIASSTLPAIAVSIEQVPNPRQNNGGWVTDMADVLSAPTELKLNQMISELEAENSSEIAVVTVPETSPSKSPKTFATELFNTWGIGKKGKDNGVLFLVSKGDRRVEIETGYGIEPILPNTEVKQLIDDQIIPSLKQDHFDQGVLSGTSVLVTALQNKDSGRSSRPWSTWIKQWWKIMLFGILWLCSLFFNRGSSHNHHAGSSGGGFGGGSSGGGGAGGGF</sequence>
<dbReference type="Pfam" id="PF04536">
    <property type="entry name" value="TPM_phosphatase"/>
    <property type="match status" value="1"/>
</dbReference>
<protein>
    <recommendedName>
        <fullName evidence="3">TPM domain-containing protein</fullName>
    </recommendedName>
</protein>
<organism evidence="4 5">
    <name type="scientific">Acaryochloris thomasi RCC1774</name>
    <dbReference type="NCBI Taxonomy" id="1764569"/>
    <lineage>
        <taxon>Bacteria</taxon>
        <taxon>Bacillati</taxon>
        <taxon>Cyanobacteriota</taxon>
        <taxon>Cyanophyceae</taxon>
        <taxon>Acaryochloridales</taxon>
        <taxon>Acaryochloridaceae</taxon>
        <taxon>Acaryochloris</taxon>
        <taxon>Acaryochloris thomasi</taxon>
    </lineage>
</organism>
<evidence type="ECO:0000256" key="1">
    <source>
        <dbReference type="SAM" id="MobiDB-lite"/>
    </source>
</evidence>
<evidence type="ECO:0000313" key="4">
    <source>
        <dbReference type="EMBL" id="PZD71452.1"/>
    </source>
</evidence>
<evidence type="ECO:0000259" key="3">
    <source>
        <dbReference type="Pfam" id="PF04536"/>
    </source>
</evidence>
<feature type="domain" description="TPM" evidence="3">
    <location>
        <begin position="46"/>
        <end position="169"/>
    </location>
</feature>
<feature type="chain" id="PRO_5015914319" description="TPM domain-containing protein" evidence="2">
    <location>
        <begin position="18"/>
        <end position="238"/>
    </location>
</feature>
<dbReference type="InterPro" id="IPR007621">
    <property type="entry name" value="TPM_dom"/>
</dbReference>
<dbReference type="OrthoDB" id="9810918at2"/>
<keyword evidence="2" id="KW-0732">Signal</keyword>
<dbReference type="PANTHER" id="PTHR30373:SF2">
    <property type="entry name" value="UPF0603 PROTEIN YGCG"/>
    <property type="match status" value="1"/>
</dbReference>
<dbReference type="AlphaFoldDB" id="A0A2W1JKF9"/>
<accession>A0A2W1JKF9</accession>
<feature type="region of interest" description="Disordered" evidence="1">
    <location>
        <begin position="217"/>
        <end position="238"/>
    </location>
</feature>
<dbReference type="PANTHER" id="PTHR30373">
    <property type="entry name" value="UPF0603 PROTEIN YGCG"/>
    <property type="match status" value="1"/>
</dbReference>
<feature type="signal peptide" evidence="2">
    <location>
        <begin position="1"/>
        <end position="17"/>
    </location>
</feature>
<dbReference type="Proteomes" id="UP000248857">
    <property type="component" value="Unassembled WGS sequence"/>
</dbReference>
<name>A0A2W1JKF9_9CYAN</name>
<evidence type="ECO:0000256" key="2">
    <source>
        <dbReference type="SAM" id="SignalP"/>
    </source>
</evidence>
<dbReference type="RefSeq" id="WP_110988059.1">
    <property type="nucleotide sequence ID" value="NZ_CAWNWM010000017.1"/>
</dbReference>
<feature type="compositionally biased region" description="Gly residues" evidence="1">
    <location>
        <begin position="219"/>
        <end position="238"/>
    </location>
</feature>
<evidence type="ECO:0000313" key="5">
    <source>
        <dbReference type="Proteomes" id="UP000248857"/>
    </source>
</evidence>
<reference evidence="4 5" key="1">
    <citation type="journal article" date="2018" name="Sci. Rep.">
        <title>A novel species of the marine cyanobacterium Acaryochloris with a unique pigment content and lifestyle.</title>
        <authorList>
            <person name="Partensky F."/>
            <person name="Six C."/>
            <person name="Ratin M."/>
            <person name="Garczarek L."/>
            <person name="Vaulot D."/>
            <person name="Probert I."/>
            <person name="Calteau A."/>
            <person name="Gourvil P."/>
            <person name="Marie D."/>
            <person name="Grebert T."/>
            <person name="Bouchier C."/>
            <person name="Le Panse S."/>
            <person name="Gachenot M."/>
            <person name="Rodriguez F."/>
            <person name="Garrido J.L."/>
        </authorList>
    </citation>
    <scope>NUCLEOTIDE SEQUENCE [LARGE SCALE GENOMIC DNA]</scope>
    <source>
        <strain evidence="4 5">RCC1774</strain>
    </source>
</reference>
<gene>
    <name evidence="4" type="ORF">C1752_06369</name>
</gene>
<dbReference type="Gene3D" id="3.10.310.50">
    <property type="match status" value="1"/>
</dbReference>
<proteinExistence type="predicted"/>